<keyword evidence="1" id="KW-0805">Transcription regulation</keyword>
<dbReference type="InterPro" id="IPR049445">
    <property type="entry name" value="TetR_SbtR-like_C"/>
</dbReference>
<dbReference type="PROSITE" id="PS50977">
    <property type="entry name" value="HTH_TETR_2"/>
    <property type="match status" value="1"/>
</dbReference>
<dbReference type="Proteomes" id="UP000577707">
    <property type="component" value="Unassembled WGS sequence"/>
</dbReference>
<dbReference type="InterPro" id="IPR009057">
    <property type="entry name" value="Homeodomain-like_sf"/>
</dbReference>
<dbReference type="PRINTS" id="PR00455">
    <property type="entry name" value="HTHTETR"/>
</dbReference>
<protein>
    <submittedName>
        <fullName evidence="7">AcrR family transcriptional regulator</fullName>
    </submittedName>
</protein>
<reference evidence="7 8" key="1">
    <citation type="submission" date="2020-08" db="EMBL/GenBank/DDBJ databases">
        <title>Genomic Encyclopedia of Type Strains, Phase III (KMG-III): the genomes of soil and plant-associated and newly described type strains.</title>
        <authorList>
            <person name="Whitman W."/>
        </authorList>
    </citation>
    <scope>NUCLEOTIDE SEQUENCE [LARGE SCALE GENOMIC DNA]</scope>
    <source>
        <strain evidence="7 8">CECT 3302</strain>
    </source>
</reference>
<proteinExistence type="predicted"/>
<dbReference type="AlphaFoldDB" id="A0A7W5F9D0"/>
<evidence type="ECO:0000313" key="7">
    <source>
        <dbReference type="EMBL" id="MBB3089877.1"/>
    </source>
</evidence>
<comment type="caution">
    <text evidence="7">The sequence shown here is derived from an EMBL/GenBank/DDBJ whole genome shotgun (WGS) entry which is preliminary data.</text>
</comment>
<evidence type="ECO:0000256" key="3">
    <source>
        <dbReference type="ARBA" id="ARBA00023163"/>
    </source>
</evidence>
<dbReference type="GO" id="GO:0003700">
    <property type="term" value="F:DNA-binding transcription factor activity"/>
    <property type="evidence" value="ECO:0007669"/>
    <property type="project" value="TreeGrafter"/>
</dbReference>
<evidence type="ECO:0000256" key="2">
    <source>
        <dbReference type="ARBA" id="ARBA00023125"/>
    </source>
</evidence>
<dbReference type="PANTHER" id="PTHR30055">
    <property type="entry name" value="HTH-TYPE TRANSCRIPTIONAL REGULATOR RUTR"/>
    <property type="match status" value="1"/>
</dbReference>
<feature type="domain" description="HTH tetR-type" evidence="6">
    <location>
        <begin position="19"/>
        <end position="78"/>
    </location>
</feature>
<dbReference type="Pfam" id="PF00440">
    <property type="entry name" value="TetR_N"/>
    <property type="match status" value="1"/>
</dbReference>
<organism evidence="7 8">
    <name type="scientific">Nocardioides albus</name>
    <dbReference type="NCBI Taxonomy" id="1841"/>
    <lineage>
        <taxon>Bacteria</taxon>
        <taxon>Bacillati</taxon>
        <taxon>Actinomycetota</taxon>
        <taxon>Actinomycetes</taxon>
        <taxon>Propionibacteriales</taxon>
        <taxon>Nocardioidaceae</taxon>
        <taxon>Nocardioides</taxon>
    </lineage>
</organism>
<dbReference type="GO" id="GO:0000976">
    <property type="term" value="F:transcription cis-regulatory region binding"/>
    <property type="evidence" value="ECO:0007669"/>
    <property type="project" value="TreeGrafter"/>
</dbReference>
<feature type="DNA-binding region" description="H-T-H motif" evidence="4">
    <location>
        <begin position="41"/>
        <end position="60"/>
    </location>
</feature>
<gene>
    <name evidence="7" type="ORF">FHS12_002826</name>
</gene>
<name>A0A7W5F9D0_9ACTN</name>
<keyword evidence="2 4" id="KW-0238">DNA-binding</keyword>
<evidence type="ECO:0000313" key="8">
    <source>
        <dbReference type="Proteomes" id="UP000577707"/>
    </source>
</evidence>
<dbReference type="InterPro" id="IPR050109">
    <property type="entry name" value="HTH-type_TetR-like_transc_reg"/>
</dbReference>
<accession>A0A7W5F9D0</accession>
<dbReference type="Pfam" id="PF21597">
    <property type="entry name" value="TetR_C_43"/>
    <property type="match status" value="1"/>
</dbReference>
<dbReference type="SUPFAM" id="SSF46689">
    <property type="entry name" value="Homeodomain-like"/>
    <property type="match status" value="1"/>
</dbReference>
<dbReference type="EMBL" id="JACHXG010000005">
    <property type="protein sequence ID" value="MBB3089877.1"/>
    <property type="molecule type" value="Genomic_DNA"/>
</dbReference>
<evidence type="ECO:0000259" key="6">
    <source>
        <dbReference type="PROSITE" id="PS50977"/>
    </source>
</evidence>
<dbReference type="RefSeq" id="WP_221208854.1">
    <property type="nucleotide sequence ID" value="NZ_BMQT01000009.1"/>
</dbReference>
<dbReference type="PANTHER" id="PTHR30055:SF234">
    <property type="entry name" value="HTH-TYPE TRANSCRIPTIONAL REGULATOR BETI"/>
    <property type="match status" value="1"/>
</dbReference>
<evidence type="ECO:0000256" key="4">
    <source>
        <dbReference type="PROSITE-ProRule" id="PRU00335"/>
    </source>
</evidence>
<keyword evidence="3" id="KW-0804">Transcription</keyword>
<dbReference type="Gene3D" id="1.10.357.10">
    <property type="entry name" value="Tetracycline Repressor, domain 2"/>
    <property type="match status" value="1"/>
</dbReference>
<evidence type="ECO:0000256" key="1">
    <source>
        <dbReference type="ARBA" id="ARBA00023015"/>
    </source>
</evidence>
<keyword evidence="8" id="KW-1185">Reference proteome</keyword>
<sequence>MILDMGSSATGRQPRTDAQRNRTHILEVAAQCFAELGLDVSMNVIAKKAEVGPATLYRNFPTRDALLSAVLDDRGPDLAKEAAVIEAEEVDSREALERWLVAVAAWMRVYEGLPEPLRTAQAERTSLTPRCDDVIATTDRFLTAAKRDGYARADVRGRDLYLGTLAAVWAAGAISADDAVEPRIREMLRSGWAIAGSGD</sequence>
<evidence type="ECO:0000256" key="5">
    <source>
        <dbReference type="SAM" id="MobiDB-lite"/>
    </source>
</evidence>
<dbReference type="InterPro" id="IPR001647">
    <property type="entry name" value="HTH_TetR"/>
</dbReference>
<feature type="region of interest" description="Disordered" evidence="5">
    <location>
        <begin position="1"/>
        <end position="20"/>
    </location>
</feature>